<comment type="caution">
    <text evidence="1">The sequence shown here is derived from an EMBL/GenBank/DDBJ whole genome shotgun (WGS) entry which is preliminary data.</text>
</comment>
<dbReference type="Gene3D" id="1.25.40.10">
    <property type="entry name" value="Tetratricopeptide repeat domain"/>
    <property type="match status" value="1"/>
</dbReference>
<dbReference type="InterPro" id="IPR025062">
    <property type="entry name" value="DUF4003"/>
</dbReference>
<dbReference type="RefSeq" id="WP_148968005.1">
    <property type="nucleotide sequence ID" value="NZ_JBNIKW010000001.1"/>
</dbReference>
<proteinExistence type="predicted"/>
<evidence type="ECO:0000313" key="1">
    <source>
        <dbReference type="EMBL" id="TYS88712.1"/>
    </source>
</evidence>
<dbReference type="Pfam" id="PF13170">
    <property type="entry name" value="DUF4003"/>
    <property type="match status" value="1"/>
</dbReference>
<dbReference type="Proteomes" id="UP000324269">
    <property type="component" value="Unassembled WGS sequence"/>
</dbReference>
<evidence type="ECO:0000313" key="2">
    <source>
        <dbReference type="Proteomes" id="UP000324269"/>
    </source>
</evidence>
<organism evidence="1 2">
    <name type="scientific">Rossellomorea aquimaris</name>
    <dbReference type="NCBI Taxonomy" id="189382"/>
    <lineage>
        <taxon>Bacteria</taxon>
        <taxon>Bacillati</taxon>
        <taxon>Bacillota</taxon>
        <taxon>Bacilli</taxon>
        <taxon>Bacillales</taxon>
        <taxon>Bacillaceae</taxon>
        <taxon>Rossellomorea</taxon>
    </lineage>
</organism>
<name>A0A5D4U4S1_9BACI</name>
<reference evidence="1 2" key="1">
    <citation type="submission" date="2019-08" db="EMBL/GenBank/DDBJ databases">
        <title>Bacillus genomes from the desert of Cuatro Cienegas, Coahuila.</title>
        <authorList>
            <person name="Olmedo-Alvarez G."/>
        </authorList>
    </citation>
    <scope>NUCLEOTIDE SEQUENCE [LARGE SCALE GENOMIC DNA]</scope>
    <source>
        <strain evidence="1 2">CH87b_3T</strain>
    </source>
</reference>
<dbReference type="AlphaFoldDB" id="A0A5D4U4S1"/>
<sequence>MEDVMSKVKEYREIYSQLKKRLRWKVSDSRSLMMVASLYVTNERAFDLDRFVEISDYIKNEVGAFSTLKHEIRFTFAAMLDTRCETPEAKFHEFLVLYDSLVEAGFSRGTFTYIAAMTLLSNDDYSTDLPYHAMKVYKEMRAQHFFLTGHSDYPFATLLAQREGDQSELIYKIEGFYTKLNDSGFRKGNDLQSMSHILSLHDEASQDELVNRCIHLFDTMKQAGIKMKAMFYPQIALLSFVNADSNLVNQVKDVWEELNSEKHFKWHKDINLMMAVNLLISDKIENSTVMQASLSTAIETLIQAQQATMIATISTVSVTTAGGDS</sequence>
<accession>A0A5D4U4S1</accession>
<protein>
    <submittedName>
        <fullName evidence="1">DUF4003 domain-containing protein</fullName>
    </submittedName>
</protein>
<gene>
    <name evidence="1" type="ORF">FZC85_04705</name>
</gene>
<dbReference type="InterPro" id="IPR011990">
    <property type="entry name" value="TPR-like_helical_dom_sf"/>
</dbReference>
<dbReference type="OrthoDB" id="1778393at2"/>
<dbReference type="EMBL" id="VTEZ01000001">
    <property type="protein sequence ID" value="TYS88712.1"/>
    <property type="molecule type" value="Genomic_DNA"/>
</dbReference>